<dbReference type="RefSeq" id="WP_169683787.1">
    <property type="nucleotide sequence ID" value="NZ_JABBNU010000010.1"/>
</dbReference>
<dbReference type="AlphaFoldDB" id="A0A848J0B9"/>
<protein>
    <submittedName>
        <fullName evidence="1">FMN-binding negative transcriptional regulator</fullName>
    </submittedName>
</protein>
<organism evidence="1 2">
    <name type="scientific">Marinigracilibium pacificum</name>
    <dbReference type="NCBI Taxonomy" id="2729599"/>
    <lineage>
        <taxon>Bacteria</taxon>
        <taxon>Pseudomonadati</taxon>
        <taxon>Bacteroidota</taxon>
        <taxon>Cytophagia</taxon>
        <taxon>Cytophagales</taxon>
        <taxon>Flammeovirgaceae</taxon>
        <taxon>Marinigracilibium</taxon>
    </lineage>
</organism>
<evidence type="ECO:0000313" key="1">
    <source>
        <dbReference type="EMBL" id="NMM49997.1"/>
    </source>
</evidence>
<dbReference type="InterPro" id="IPR012349">
    <property type="entry name" value="Split_barrel_FMN-bd"/>
</dbReference>
<dbReference type="PIRSF" id="PIRSF010372">
    <property type="entry name" value="PaiB"/>
    <property type="match status" value="1"/>
</dbReference>
<comment type="caution">
    <text evidence="1">The sequence shown here is derived from an EMBL/GenBank/DDBJ whole genome shotgun (WGS) entry which is preliminary data.</text>
</comment>
<dbReference type="Proteomes" id="UP000559010">
    <property type="component" value="Unassembled WGS sequence"/>
</dbReference>
<evidence type="ECO:0000313" key="2">
    <source>
        <dbReference type="Proteomes" id="UP000559010"/>
    </source>
</evidence>
<dbReference type="Pfam" id="PF04299">
    <property type="entry name" value="FMN_bind_2"/>
    <property type="match status" value="1"/>
</dbReference>
<dbReference type="PANTHER" id="PTHR35802">
    <property type="entry name" value="PROTEASE SYNTHASE AND SPORULATION PROTEIN PAI 2"/>
    <property type="match status" value="1"/>
</dbReference>
<dbReference type="InterPro" id="IPR007396">
    <property type="entry name" value="TR_PAI2-type"/>
</dbReference>
<dbReference type="Gene3D" id="2.30.110.10">
    <property type="entry name" value="Electron Transport, Fmn-binding Protein, Chain A"/>
    <property type="match status" value="1"/>
</dbReference>
<name>A0A848J0B9_9BACT</name>
<dbReference type="PANTHER" id="PTHR35802:SF1">
    <property type="entry name" value="PROTEASE SYNTHASE AND SPORULATION PROTEIN PAI 2"/>
    <property type="match status" value="1"/>
</dbReference>
<dbReference type="EMBL" id="JABBNU010000010">
    <property type="protein sequence ID" value="NMM49997.1"/>
    <property type="molecule type" value="Genomic_DNA"/>
</dbReference>
<gene>
    <name evidence="1" type="ORF">HH304_16440</name>
</gene>
<accession>A0A848J0B9</accession>
<dbReference type="SUPFAM" id="SSF50475">
    <property type="entry name" value="FMN-binding split barrel"/>
    <property type="match status" value="1"/>
</dbReference>
<proteinExistence type="predicted"/>
<sequence>MKYPPVHYREADHDMSLRLIELFPLAMVVSTNESGIPDITFMPLIAEIQGNELYLLGHIDGNNPQVNNLEKGTLKVIFKGPDTYISPNDYISKKQLPTWNYAYVEVTGTCEFLSDSESGKLLVTMTDRLDSKNWKLEPEDERINHLVPYIKGFKIKVDSIVNRFKLSQDKTIDDQLVVNNVMKEDDRDIRFTNELKNLINQVK</sequence>
<reference evidence="1 2" key="1">
    <citation type="submission" date="2020-04" db="EMBL/GenBank/DDBJ databases">
        <title>Flammeovirgaceae bacterium KN852 isolated from deep sea.</title>
        <authorList>
            <person name="Zhang D.-C."/>
        </authorList>
    </citation>
    <scope>NUCLEOTIDE SEQUENCE [LARGE SCALE GENOMIC DNA]</scope>
    <source>
        <strain evidence="1 2">KN852</strain>
    </source>
</reference>
<keyword evidence="2" id="KW-1185">Reference proteome</keyword>